<accession>B9XCR5</accession>
<evidence type="ECO:0000313" key="1">
    <source>
        <dbReference type="EMBL" id="EEF62261.1"/>
    </source>
</evidence>
<gene>
    <name evidence="1" type="ORF">Cflav_PD4896</name>
</gene>
<evidence type="ECO:0000313" key="2">
    <source>
        <dbReference type="Proteomes" id="UP000003688"/>
    </source>
</evidence>
<dbReference type="STRING" id="320771.Cflav_PD4896"/>
<evidence type="ECO:0008006" key="3">
    <source>
        <dbReference type="Google" id="ProtNLM"/>
    </source>
</evidence>
<organism evidence="1 2">
    <name type="scientific">Pedosphaera parvula (strain Ellin514)</name>
    <dbReference type="NCBI Taxonomy" id="320771"/>
    <lineage>
        <taxon>Bacteria</taxon>
        <taxon>Pseudomonadati</taxon>
        <taxon>Verrucomicrobiota</taxon>
        <taxon>Pedosphaerae</taxon>
        <taxon>Pedosphaerales</taxon>
        <taxon>Pedosphaeraceae</taxon>
        <taxon>Pedosphaera</taxon>
    </lineage>
</organism>
<reference evidence="1 2" key="1">
    <citation type="journal article" date="2011" name="J. Bacteriol.">
        <title>Genome sequence of 'Pedosphaera parvula' Ellin514, an aerobic Verrucomicrobial isolate from pasture soil.</title>
        <authorList>
            <person name="Kant R."/>
            <person name="van Passel M.W."/>
            <person name="Sangwan P."/>
            <person name="Palva A."/>
            <person name="Lucas S."/>
            <person name="Copeland A."/>
            <person name="Lapidus A."/>
            <person name="Glavina Del Rio T."/>
            <person name="Dalin E."/>
            <person name="Tice H."/>
            <person name="Bruce D."/>
            <person name="Goodwin L."/>
            <person name="Pitluck S."/>
            <person name="Chertkov O."/>
            <person name="Larimer F.W."/>
            <person name="Land M.L."/>
            <person name="Hauser L."/>
            <person name="Brettin T.S."/>
            <person name="Detter J.C."/>
            <person name="Han S."/>
            <person name="de Vos W.M."/>
            <person name="Janssen P.H."/>
            <person name="Smidt H."/>
        </authorList>
    </citation>
    <scope>NUCLEOTIDE SEQUENCE [LARGE SCALE GENOMIC DNA]</scope>
    <source>
        <strain evidence="1 2">Ellin514</strain>
    </source>
</reference>
<protein>
    <recommendedName>
        <fullName evidence="3">Bacteriocin-protection protein, YdeI/OmpD-associated family</fullName>
    </recommendedName>
</protein>
<dbReference type="AlphaFoldDB" id="B9XCR5"/>
<keyword evidence="2" id="KW-1185">Reference proteome</keyword>
<dbReference type="OrthoDB" id="9796999at2"/>
<dbReference type="EMBL" id="ABOX02000005">
    <property type="protein sequence ID" value="EEF62261.1"/>
    <property type="molecule type" value="Genomic_DNA"/>
</dbReference>
<name>B9XCR5_PEDPL</name>
<dbReference type="RefSeq" id="WP_007413613.1">
    <property type="nucleotide sequence ID" value="NZ_ABOX02000005.1"/>
</dbReference>
<sequence>MEIICFTSAADFRQWLKTNGGKATEVVVGFYKKDSGKNGITYAEALDEVLCFGWIDGVRKRIDGLSYMIRFTPRKPKSIWSKVNIKRVEALKELGRMQATGLQAFARRDPARSGIYSFENAERKLEAAAEKRFKANRKAWEFFRAQAPWYQRTASWWVMSAKREETKSRRLEQLIQDSEKGQRLAHLARKV</sequence>
<dbReference type="Proteomes" id="UP000003688">
    <property type="component" value="Unassembled WGS sequence"/>
</dbReference>
<proteinExistence type="predicted"/>
<dbReference type="Pfam" id="PF13376">
    <property type="entry name" value="OmdA"/>
    <property type="match status" value="1"/>
</dbReference>
<comment type="caution">
    <text evidence="1">The sequence shown here is derived from an EMBL/GenBank/DDBJ whole genome shotgun (WGS) entry which is preliminary data.</text>
</comment>